<dbReference type="Proteomes" id="UP000549250">
    <property type="component" value="Unassembled WGS sequence"/>
</dbReference>
<dbReference type="RefSeq" id="WP_246335987.1">
    <property type="nucleotide sequence ID" value="NZ_JACHXI010000009.1"/>
</dbReference>
<evidence type="ECO:0000313" key="2">
    <source>
        <dbReference type="Proteomes" id="UP000549250"/>
    </source>
</evidence>
<evidence type="ECO:0008006" key="3">
    <source>
        <dbReference type="Google" id="ProtNLM"/>
    </source>
</evidence>
<dbReference type="AlphaFoldDB" id="A0A839T5P3"/>
<sequence>MNPIVVQLIVMVASMTISYLTRPKAQEPKPAALSDFELPVPDEGTPQCVIFGDCWTQDWQVLSFGRFRTSKVKTSSGK</sequence>
<dbReference type="EMBL" id="JACHXI010000009">
    <property type="protein sequence ID" value="MBB3103806.1"/>
    <property type="molecule type" value="Genomic_DNA"/>
</dbReference>
<keyword evidence="2" id="KW-1185">Reference proteome</keyword>
<organism evidence="1 2">
    <name type="scientific">Azomonas macrocytogenes</name>
    <name type="common">Azotobacter macrocytogenes</name>
    <dbReference type="NCBI Taxonomy" id="69962"/>
    <lineage>
        <taxon>Bacteria</taxon>
        <taxon>Pseudomonadati</taxon>
        <taxon>Pseudomonadota</taxon>
        <taxon>Gammaproteobacteria</taxon>
        <taxon>Pseudomonadales</taxon>
        <taxon>Pseudomonadaceae</taxon>
        <taxon>Azomonas</taxon>
    </lineage>
</organism>
<reference evidence="1 2" key="1">
    <citation type="submission" date="2020-08" db="EMBL/GenBank/DDBJ databases">
        <title>Genomic Encyclopedia of Type Strains, Phase III (KMG-III): the genomes of soil and plant-associated and newly described type strains.</title>
        <authorList>
            <person name="Whitman W."/>
        </authorList>
    </citation>
    <scope>NUCLEOTIDE SEQUENCE [LARGE SCALE GENOMIC DNA]</scope>
    <source>
        <strain evidence="1 2">CECT 4462</strain>
    </source>
</reference>
<name>A0A839T5P3_AZOMA</name>
<accession>A0A839T5P3</accession>
<comment type="caution">
    <text evidence="1">The sequence shown here is derived from an EMBL/GenBank/DDBJ whole genome shotgun (WGS) entry which is preliminary data.</text>
</comment>
<gene>
    <name evidence="1" type="ORF">FHR87_002203</name>
</gene>
<proteinExistence type="predicted"/>
<evidence type="ECO:0000313" key="1">
    <source>
        <dbReference type="EMBL" id="MBB3103806.1"/>
    </source>
</evidence>
<protein>
    <recommendedName>
        <fullName evidence="3">Tail assembly protein</fullName>
    </recommendedName>
</protein>